<comment type="caution">
    <text evidence="1">The sequence shown here is derived from an EMBL/GenBank/DDBJ whole genome shotgun (WGS) entry which is preliminary data.</text>
</comment>
<sequence length="84" mass="8861">MNCVPGSPVKESLYNAPSAGPNVPLMGRVGQPNKGDCQDISVEGGKGCYVALILGELFSVLGRTDKLRENTCPSSKEHVEDVPC</sequence>
<reference evidence="1 2" key="1">
    <citation type="journal article" date="2018" name="Front. Plant Sci.">
        <title>Red Clover (Trifolium pratense) and Zigzag Clover (T. medium) - A Picture of Genomic Similarities and Differences.</title>
        <authorList>
            <person name="Dluhosova J."/>
            <person name="Istvanek J."/>
            <person name="Nedelnik J."/>
            <person name="Repkova J."/>
        </authorList>
    </citation>
    <scope>NUCLEOTIDE SEQUENCE [LARGE SCALE GENOMIC DNA]</scope>
    <source>
        <strain evidence="2">cv. 10/8</strain>
        <tissue evidence="1">Leaf</tissue>
    </source>
</reference>
<protein>
    <submittedName>
        <fullName evidence="1">Uncharacterized protein</fullName>
    </submittedName>
</protein>
<name>A0A392R5U8_9FABA</name>
<dbReference type="Proteomes" id="UP000265520">
    <property type="component" value="Unassembled WGS sequence"/>
</dbReference>
<proteinExistence type="predicted"/>
<evidence type="ECO:0000313" key="2">
    <source>
        <dbReference type="Proteomes" id="UP000265520"/>
    </source>
</evidence>
<accession>A0A392R5U8</accession>
<keyword evidence="2" id="KW-1185">Reference proteome</keyword>
<organism evidence="1 2">
    <name type="scientific">Trifolium medium</name>
    <dbReference type="NCBI Taxonomy" id="97028"/>
    <lineage>
        <taxon>Eukaryota</taxon>
        <taxon>Viridiplantae</taxon>
        <taxon>Streptophyta</taxon>
        <taxon>Embryophyta</taxon>
        <taxon>Tracheophyta</taxon>
        <taxon>Spermatophyta</taxon>
        <taxon>Magnoliopsida</taxon>
        <taxon>eudicotyledons</taxon>
        <taxon>Gunneridae</taxon>
        <taxon>Pentapetalae</taxon>
        <taxon>rosids</taxon>
        <taxon>fabids</taxon>
        <taxon>Fabales</taxon>
        <taxon>Fabaceae</taxon>
        <taxon>Papilionoideae</taxon>
        <taxon>50 kb inversion clade</taxon>
        <taxon>NPAAA clade</taxon>
        <taxon>Hologalegina</taxon>
        <taxon>IRL clade</taxon>
        <taxon>Trifolieae</taxon>
        <taxon>Trifolium</taxon>
    </lineage>
</organism>
<evidence type="ECO:0000313" key="1">
    <source>
        <dbReference type="EMBL" id="MCI31474.1"/>
    </source>
</evidence>
<dbReference type="AlphaFoldDB" id="A0A392R5U8"/>
<dbReference type="EMBL" id="LXQA010187309">
    <property type="protein sequence ID" value="MCI31474.1"/>
    <property type="molecule type" value="Genomic_DNA"/>
</dbReference>